<dbReference type="EMBL" id="JGVK01000027">
    <property type="protein sequence ID" value="KEY91120.1"/>
    <property type="molecule type" value="Genomic_DNA"/>
</dbReference>
<keyword evidence="7 8" id="KW-0131">Cell cycle</keyword>
<keyword evidence="11" id="KW-1185">Reference proteome</keyword>
<dbReference type="InterPro" id="IPR011922">
    <property type="entry name" value="Cell_div_FtsL"/>
</dbReference>
<evidence type="ECO:0000256" key="5">
    <source>
        <dbReference type="ARBA" id="ARBA00022989"/>
    </source>
</evidence>
<gene>
    <name evidence="8 10" type="primary">ftsL</name>
    <name evidence="10" type="ORF">CF67_04118</name>
</gene>
<reference evidence="10 11" key="1">
    <citation type="submission" date="2014-03" db="EMBL/GenBank/DDBJ databases">
        <title>Selection and divergence in the genomes of co-occurring obligate luminous symbionts with specific hosts.</title>
        <authorList>
            <person name="Hendry T.A."/>
            <person name="de Wet J.R."/>
            <person name="Dunlap P.V."/>
        </authorList>
    </citation>
    <scope>NUCLEOTIDE SEQUENCE [LARGE SCALE GENOMIC DNA]</scope>
    <source>
        <strain evidence="10 11">Ppalp.1</strain>
    </source>
</reference>
<feature type="transmembrane region" description="Helical" evidence="8">
    <location>
        <begin position="20"/>
        <end position="41"/>
    </location>
</feature>
<keyword evidence="6 8" id="KW-0472">Membrane</keyword>
<evidence type="ECO:0000313" key="10">
    <source>
        <dbReference type="EMBL" id="KEY91120.1"/>
    </source>
</evidence>
<accession>A0A084CMU1</accession>
<keyword evidence="4 8" id="KW-0812">Transmembrane</keyword>
<dbReference type="eggNOG" id="COG3116">
    <property type="taxonomic scope" value="Bacteria"/>
</dbReference>
<comment type="function">
    <text evidence="8">Essential cell division protein. May link together the upstream cell division proteins, which are predominantly cytoplasmic, with the downstream cell division proteins, which are predominantly periplasmic.</text>
</comment>
<evidence type="ECO:0000256" key="1">
    <source>
        <dbReference type="ARBA" id="ARBA00004401"/>
    </source>
</evidence>
<dbReference type="AlphaFoldDB" id="A0A084CMU1"/>
<protein>
    <recommendedName>
        <fullName evidence="8 9">Cell division protein FtsL</fullName>
    </recommendedName>
</protein>
<dbReference type="Pfam" id="PF04999">
    <property type="entry name" value="FtsL"/>
    <property type="match status" value="1"/>
</dbReference>
<dbReference type="HAMAP" id="MF_00910">
    <property type="entry name" value="FtsL"/>
    <property type="match status" value="1"/>
</dbReference>
<dbReference type="RefSeq" id="WP_034414513.1">
    <property type="nucleotide sequence ID" value="NZ_JGVK01000027.1"/>
</dbReference>
<evidence type="ECO:0000256" key="6">
    <source>
        <dbReference type="ARBA" id="ARBA00023136"/>
    </source>
</evidence>
<dbReference type="GO" id="GO:0043093">
    <property type="term" value="P:FtsZ-dependent cytokinesis"/>
    <property type="evidence" value="ECO:0007669"/>
    <property type="project" value="UniProtKB-UniRule"/>
</dbReference>
<evidence type="ECO:0000256" key="9">
    <source>
        <dbReference type="NCBIfam" id="TIGR02209"/>
    </source>
</evidence>
<dbReference type="Proteomes" id="UP000053784">
    <property type="component" value="Unassembled WGS sequence"/>
</dbReference>
<dbReference type="PANTHER" id="PTHR37479">
    <property type="entry name" value="CELL DIVISION PROTEIN FTSL"/>
    <property type="match status" value="1"/>
</dbReference>
<dbReference type="GO" id="GO:0005886">
    <property type="term" value="C:plasma membrane"/>
    <property type="evidence" value="ECO:0007669"/>
    <property type="project" value="UniProtKB-SubCell"/>
</dbReference>
<comment type="subunit">
    <text evidence="8">Part of a complex composed of FtsB, FtsL and FtsQ.</text>
</comment>
<keyword evidence="2 8" id="KW-1003">Cell membrane</keyword>
<evidence type="ECO:0000313" key="11">
    <source>
        <dbReference type="Proteomes" id="UP000053784"/>
    </source>
</evidence>
<keyword evidence="8" id="KW-0997">Cell inner membrane</keyword>
<proteinExistence type="inferred from homology"/>
<name>A0A084CMU1_9GAMM</name>
<comment type="similarity">
    <text evidence="8">Belongs to the FtsL family.</text>
</comment>
<evidence type="ECO:0000256" key="7">
    <source>
        <dbReference type="ARBA" id="ARBA00023306"/>
    </source>
</evidence>
<dbReference type="NCBIfam" id="TIGR02209">
    <property type="entry name" value="ftsL_broad"/>
    <property type="match status" value="1"/>
</dbReference>
<evidence type="ECO:0000256" key="2">
    <source>
        <dbReference type="ARBA" id="ARBA00022475"/>
    </source>
</evidence>
<keyword evidence="5 8" id="KW-1133">Transmembrane helix</keyword>
<evidence type="ECO:0000256" key="8">
    <source>
        <dbReference type="HAMAP-Rule" id="MF_00910"/>
    </source>
</evidence>
<dbReference type="STRING" id="1179155.CF67_04118"/>
<evidence type="ECO:0000256" key="3">
    <source>
        <dbReference type="ARBA" id="ARBA00022618"/>
    </source>
</evidence>
<dbReference type="GO" id="GO:0032153">
    <property type="term" value="C:cell division site"/>
    <property type="evidence" value="ECO:0007669"/>
    <property type="project" value="UniProtKB-UniRule"/>
</dbReference>
<evidence type="ECO:0000256" key="4">
    <source>
        <dbReference type="ARBA" id="ARBA00022692"/>
    </source>
</evidence>
<organism evidence="10 11">
    <name type="scientific">Candidatus Photodesmus blepharonis</name>
    <dbReference type="NCBI Taxonomy" id="1179155"/>
    <lineage>
        <taxon>Bacteria</taxon>
        <taxon>Pseudomonadati</taxon>
        <taxon>Pseudomonadota</taxon>
        <taxon>Gammaproteobacteria</taxon>
        <taxon>Vibrionales</taxon>
        <taxon>Vibrionaceae</taxon>
        <taxon>Candidatus Photodesmus</taxon>
    </lineage>
</organism>
<sequence>MHNVHSNLAKIIAKDLFTVGRFPLILLLLIFISAVAIVFITHHSRQAIFEKNQMLLEHDRLSDEWYNLILEETALSDHSRVQEIAKGELNMQRPDSDKEIIISP</sequence>
<comment type="caution">
    <text evidence="10">The sequence shown here is derived from an EMBL/GenBank/DDBJ whole genome shotgun (WGS) entry which is preliminary data.</text>
</comment>
<comment type="subcellular location">
    <subcellularLocation>
        <location evidence="8">Cell inner membrane</location>
        <topology evidence="8">Single-pass type II membrane protein</topology>
    </subcellularLocation>
    <subcellularLocation>
        <location evidence="1">Cell membrane</location>
        <topology evidence="1">Single-pass type II membrane protein</topology>
    </subcellularLocation>
    <text evidence="8">Localizes to the division septum where it forms a ring structure.</text>
</comment>
<dbReference type="PANTHER" id="PTHR37479:SF1">
    <property type="entry name" value="CELL DIVISION PROTEIN FTSL"/>
    <property type="match status" value="1"/>
</dbReference>
<keyword evidence="3 8" id="KW-0132">Cell division</keyword>